<feature type="domain" description="Protein kinase" evidence="6">
    <location>
        <begin position="47"/>
        <end position="319"/>
    </location>
</feature>
<dbReference type="InterPro" id="IPR011009">
    <property type="entry name" value="Kinase-like_dom_sf"/>
</dbReference>
<keyword evidence="4" id="KW-0723">Serine/threonine-protein kinase</keyword>
<keyword evidence="7" id="KW-0418">Kinase</keyword>
<reference evidence="8 9" key="1">
    <citation type="submission" date="2017-05" db="EMBL/GenBank/DDBJ databases">
        <title>Genome sequence for an aflatoxigenic pathogen of Argentinian peanut, Aspergillus arachidicola.</title>
        <authorList>
            <person name="Moore G."/>
            <person name="Beltz S.B."/>
            <person name="Mack B.M."/>
        </authorList>
    </citation>
    <scope>NUCLEOTIDE SEQUENCE [LARGE SCALE GENOMIC DNA]</scope>
    <source>
        <strain evidence="8 9">CBS 117610</strain>
    </source>
</reference>
<dbReference type="InterPro" id="IPR008271">
    <property type="entry name" value="Ser/Thr_kinase_AS"/>
</dbReference>
<evidence type="ECO:0000259" key="6">
    <source>
        <dbReference type="PROSITE" id="PS50011"/>
    </source>
</evidence>
<evidence type="ECO:0000256" key="2">
    <source>
        <dbReference type="ARBA" id="ARBA00022840"/>
    </source>
</evidence>
<evidence type="ECO:0000256" key="1">
    <source>
        <dbReference type="ARBA" id="ARBA00022741"/>
    </source>
</evidence>
<dbReference type="InterPro" id="IPR017441">
    <property type="entry name" value="Protein_kinase_ATP_BS"/>
</dbReference>
<evidence type="ECO:0000256" key="3">
    <source>
        <dbReference type="PROSITE-ProRule" id="PRU10141"/>
    </source>
</evidence>
<dbReference type="SMART" id="SM00220">
    <property type="entry name" value="S_TKc"/>
    <property type="match status" value="1"/>
</dbReference>
<organism evidence="8 9">
    <name type="scientific">Aspergillus arachidicola</name>
    <dbReference type="NCBI Taxonomy" id="656916"/>
    <lineage>
        <taxon>Eukaryota</taxon>
        <taxon>Fungi</taxon>
        <taxon>Dikarya</taxon>
        <taxon>Ascomycota</taxon>
        <taxon>Pezizomycotina</taxon>
        <taxon>Eurotiomycetes</taxon>
        <taxon>Eurotiomycetidae</taxon>
        <taxon>Eurotiales</taxon>
        <taxon>Aspergillaceae</taxon>
        <taxon>Aspergillus</taxon>
        <taxon>Aspergillus subgen. Circumdati</taxon>
    </lineage>
</organism>
<dbReference type="EMBL" id="ML737171">
    <property type="protein sequence ID" value="KAE8338122.1"/>
    <property type="molecule type" value="Genomic_DNA"/>
</dbReference>
<dbReference type="FunFam" id="1.10.510.10:FF:000571">
    <property type="entry name" value="Maternal embryonic leucine zipper kinase"/>
    <property type="match status" value="1"/>
</dbReference>
<keyword evidence="1 3" id="KW-0547">Nucleotide-binding</keyword>
<protein>
    <submittedName>
        <fullName evidence="7">Kinase-like domain-containing protein</fullName>
    </submittedName>
</protein>
<dbReference type="Gene3D" id="1.10.510.10">
    <property type="entry name" value="Transferase(Phosphotransferase) domain 1"/>
    <property type="match status" value="1"/>
</dbReference>
<dbReference type="EMBL" id="NEXV01000140">
    <property type="protein sequence ID" value="PIG87742.1"/>
    <property type="molecule type" value="Genomic_DNA"/>
</dbReference>
<dbReference type="AlphaFoldDB" id="A0A2G7G4J8"/>
<feature type="binding site" evidence="3">
    <location>
        <position position="76"/>
    </location>
    <ligand>
        <name>ATP</name>
        <dbReference type="ChEBI" id="CHEBI:30616"/>
    </ligand>
</feature>
<dbReference type="PANTHER" id="PTHR24346:SF110">
    <property type="entry name" value="NON-SPECIFIC SERINE_THREONINE PROTEIN KINASE"/>
    <property type="match status" value="1"/>
</dbReference>
<evidence type="ECO:0000313" key="9">
    <source>
        <dbReference type="Proteomes" id="UP000231358"/>
    </source>
</evidence>
<dbReference type="GO" id="GO:0005524">
    <property type="term" value="F:ATP binding"/>
    <property type="evidence" value="ECO:0007669"/>
    <property type="project" value="UniProtKB-UniRule"/>
</dbReference>
<keyword evidence="7" id="KW-0808">Transferase</keyword>
<dbReference type="Proteomes" id="UP000231358">
    <property type="component" value="Unassembled WGS sequence"/>
</dbReference>
<evidence type="ECO:0000313" key="8">
    <source>
        <dbReference type="EMBL" id="PIG87742.1"/>
    </source>
</evidence>
<dbReference type="PANTHER" id="PTHR24346">
    <property type="entry name" value="MAP/MICROTUBULE AFFINITY-REGULATING KINASE"/>
    <property type="match status" value="1"/>
</dbReference>
<keyword evidence="9" id="KW-1185">Reference proteome</keyword>
<dbReference type="GO" id="GO:0035556">
    <property type="term" value="P:intracellular signal transduction"/>
    <property type="evidence" value="ECO:0007669"/>
    <property type="project" value="TreeGrafter"/>
</dbReference>
<accession>A0A2G7G4J8</accession>
<dbReference type="PROSITE" id="PS50011">
    <property type="entry name" value="PROTEIN_KINASE_DOM"/>
    <property type="match status" value="1"/>
</dbReference>
<dbReference type="Proteomes" id="UP000325558">
    <property type="component" value="Unassembled WGS sequence"/>
</dbReference>
<proteinExistence type="inferred from homology"/>
<evidence type="ECO:0000256" key="5">
    <source>
        <dbReference type="SAM" id="MobiDB-lite"/>
    </source>
</evidence>
<dbReference type="Pfam" id="PF00069">
    <property type="entry name" value="Pkinase"/>
    <property type="match status" value="1"/>
</dbReference>
<dbReference type="PROSITE" id="PS00107">
    <property type="entry name" value="PROTEIN_KINASE_ATP"/>
    <property type="match status" value="1"/>
</dbReference>
<dbReference type="SUPFAM" id="SSF56112">
    <property type="entry name" value="Protein kinase-like (PK-like)"/>
    <property type="match status" value="1"/>
</dbReference>
<comment type="similarity">
    <text evidence="4">Belongs to the protein kinase superfamily.</text>
</comment>
<sequence length="383" mass="42949">MEQHSSVSIIPQKEQSRERSQDELLGSIGALSVREPRDSEKPHIGMWQLGKTIGKGATGYVRLVKHIITGQTAVAKVISSWPLAIQSTRLQGNDRATGGPNGSKAEPIPSRDEREAILLKYLRHPAIIGQYDIRQERDASYLVLEYAEGGELRKYIDTKGPLSEQEAVRLFQQIIAGLEYCHRSHICHRDLKLENILLDSSHNVKLIDFGLAAFQPAGYLLSEQCGNPHYAAPEVFYGDLYCGQKADIWSCGIILYAMLLGYLPFEGADVWSTFRLVKEGGFDIPSHLSPEASDLIQNILEKKPENRISMEDIWSHPLLKKYDTLHESVESDYIKPIPLLTDQDCGCPLVSKGLIDFGILGRLQLLCENVELEELVDKLMSPW</sequence>
<dbReference type="PROSITE" id="PS00108">
    <property type="entry name" value="PROTEIN_KINASE_ST"/>
    <property type="match status" value="1"/>
</dbReference>
<keyword evidence="2 3" id="KW-0067">ATP-binding</keyword>
<reference evidence="7" key="2">
    <citation type="submission" date="2019-04" db="EMBL/GenBank/DDBJ databases">
        <title>Friends and foes A comparative genomics study of 23 Aspergillus species from section Flavi.</title>
        <authorList>
            <consortium name="DOE Joint Genome Institute"/>
            <person name="Kjaerbolling I."/>
            <person name="Vesth T."/>
            <person name="Frisvad J.C."/>
            <person name="Nybo J.L."/>
            <person name="Theobald S."/>
            <person name="Kildgaard S."/>
            <person name="Isbrandt T."/>
            <person name="Kuo A."/>
            <person name="Sato A."/>
            <person name="Lyhne E.K."/>
            <person name="Kogle M.E."/>
            <person name="Wiebenga A."/>
            <person name="Kun R.S."/>
            <person name="Lubbers R.J."/>
            <person name="Makela M.R."/>
            <person name="Barry K."/>
            <person name="Chovatia M."/>
            <person name="Clum A."/>
            <person name="Daum C."/>
            <person name="Haridas S."/>
            <person name="He G."/>
            <person name="LaButti K."/>
            <person name="Lipzen A."/>
            <person name="Mondo S."/>
            <person name="Riley R."/>
            <person name="Salamov A."/>
            <person name="Simmons B.A."/>
            <person name="Magnuson J.K."/>
            <person name="Henrissat B."/>
            <person name="Mortensen U.H."/>
            <person name="Larsen T.O."/>
            <person name="Devries R.P."/>
            <person name="Grigoriev I.V."/>
            <person name="Machida M."/>
            <person name="Baker S.E."/>
            <person name="Andersen M.R."/>
        </authorList>
    </citation>
    <scope>NUCLEOTIDE SEQUENCE</scope>
    <source>
        <strain evidence="7">CBS 117612</strain>
    </source>
</reference>
<evidence type="ECO:0000256" key="4">
    <source>
        <dbReference type="RuleBase" id="RU000304"/>
    </source>
</evidence>
<dbReference type="InterPro" id="IPR000719">
    <property type="entry name" value="Prot_kinase_dom"/>
</dbReference>
<gene>
    <name evidence="8" type="ORF">AARAC_000743</name>
    <name evidence="7" type="ORF">BDV24DRAFT_166654</name>
</gene>
<evidence type="ECO:0000313" key="7">
    <source>
        <dbReference type="EMBL" id="KAE8338122.1"/>
    </source>
</evidence>
<dbReference type="STRING" id="656916.A0A2G7G4J8"/>
<feature type="region of interest" description="Disordered" evidence="5">
    <location>
        <begin position="1"/>
        <end position="39"/>
    </location>
</feature>
<dbReference type="GO" id="GO:0004674">
    <property type="term" value="F:protein serine/threonine kinase activity"/>
    <property type="evidence" value="ECO:0007669"/>
    <property type="project" value="UniProtKB-KW"/>
</dbReference>
<name>A0A2G7G4J8_9EURO</name>
<dbReference type="OrthoDB" id="504170at2759"/>
<dbReference type="GO" id="GO:0005737">
    <property type="term" value="C:cytoplasm"/>
    <property type="evidence" value="ECO:0007669"/>
    <property type="project" value="TreeGrafter"/>
</dbReference>